<comment type="caution">
    <text evidence="1">The sequence shown here is derived from an EMBL/GenBank/DDBJ whole genome shotgun (WGS) entry which is preliminary data.</text>
</comment>
<protein>
    <submittedName>
        <fullName evidence="1">Uncharacterized protein</fullName>
    </submittedName>
</protein>
<proteinExistence type="predicted"/>
<dbReference type="EMBL" id="MZXV01000040">
    <property type="protein sequence ID" value="PZV36872.1"/>
    <property type="molecule type" value="Genomic_DNA"/>
</dbReference>
<gene>
    <name evidence="1" type="ORF">B5V02_19405</name>
</gene>
<dbReference type="RefSeq" id="WP_111545777.1">
    <property type="nucleotide sequence ID" value="NZ_MZXV01000040.1"/>
</dbReference>
<evidence type="ECO:0000313" key="2">
    <source>
        <dbReference type="Proteomes" id="UP000248616"/>
    </source>
</evidence>
<reference evidence="2" key="1">
    <citation type="submission" date="2017-03" db="EMBL/GenBank/DDBJ databases">
        <authorList>
            <person name="Safronova V.I."/>
            <person name="Sazanova A.L."/>
            <person name="Chirak E.R."/>
        </authorList>
    </citation>
    <scope>NUCLEOTIDE SEQUENCE [LARGE SCALE GENOMIC DNA]</scope>
    <source>
        <strain evidence="2">Ach-343</strain>
    </source>
</reference>
<accession>A0A2W7C1E0</accession>
<dbReference type="AlphaFoldDB" id="A0A2W7C1E0"/>
<name>A0A2W7C1E0_9HYPH</name>
<sequence length="62" mass="6968">MAARIFCGRKATCVANKVNVRAVCIDFARDANYLGYSQELSHNPHADTIRVRSGWGEKELQE</sequence>
<evidence type="ECO:0000313" key="1">
    <source>
        <dbReference type="EMBL" id="PZV36872.1"/>
    </source>
</evidence>
<keyword evidence="2" id="KW-1185">Reference proteome</keyword>
<dbReference type="Proteomes" id="UP000248616">
    <property type="component" value="Unassembled WGS sequence"/>
</dbReference>
<organism evidence="1 2">
    <name type="scientific">Mesorhizobium kowhaii</name>
    <dbReference type="NCBI Taxonomy" id="1300272"/>
    <lineage>
        <taxon>Bacteria</taxon>
        <taxon>Pseudomonadati</taxon>
        <taxon>Pseudomonadota</taxon>
        <taxon>Alphaproteobacteria</taxon>
        <taxon>Hyphomicrobiales</taxon>
        <taxon>Phyllobacteriaceae</taxon>
        <taxon>Mesorhizobium</taxon>
    </lineage>
</organism>